<comment type="similarity">
    <text evidence="1 4">Belongs to the yippee family.</text>
</comment>
<keyword evidence="3" id="KW-0862">Zinc</keyword>
<reference evidence="6 7" key="1">
    <citation type="journal article" date="2014" name="PLoS Genet.">
        <title>Analysis of the Phlebiopsis gigantea genome, transcriptome and secretome provides insight into its pioneer colonization strategies of wood.</title>
        <authorList>
            <person name="Hori C."/>
            <person name="Ishida T."/>
            <person name="Igarashi K."/>
            <person name="Samejima M."/>
            <person name="Suzuki H."/>
            <person name="Master E."/>
            <person name="Ferreira P."/>
            <person name="Ruiz-Duenas F.J."/>
            <person name="Held B."/>
            <person name="Canessa P."/>
            <person name="Larrondo L.F."/>
            <person name="Schmoll M."/>
            <person name="Druzhinina I.S."/>
            <person name="Kubicek C.P."/>
            <person name="Gaskell J.A."/>
            <person name="Kersten P."/>
            <person name="St John F."/>
            <person name="Glasner J."/>
            <person name="Sabat G."/>
            <person name="Splinter BonDurant S."/>
            <person name="Syed K."/>
            <person name="Yadav J."/>
            <person name="Mgbeahuruike A.C."/>
            <person name="Kovalchuk A."/>
            <person name="Asiegbu F.O."/>
            <person name="Lackner G."/>
            <person name="Hoffmeister D."/>
            <person name="Rencoret J."/>
            <person name="Gutierrez A."/>
            <person name="Sun H."/>
            <person name="Lindquist E."/>
            <person name="Barry K."/>
            <person name="Riley R."/>
            <person name="Grigoriev I.V."/>
            <person name="Henrissat B."/>
            <person name="Kues U."/>
            <person name="Berka R.M."/>
            <person name="Martinez A.T."/>
            <person name="Covert S.F."/>
            <person name="Blanchette R.A."/>
            <person name="Cullen D."/>
        </authorList>
    </citation>
    <scope>NUCLEOTIDE SEQUENCE [LARGE SCALE GENOMIC DNA]</scope>
    <source>
        <strain evidence="6 7">11061_1 CR5-6</strain>
    </source>
</reference>
<accession>A0A0C3NB78</accession>
<dbReference type="OrthoDB" id="6407410at2759"/>
<evidence type="ECO:0000313" key="6">
    <source>
        <dbReference type="EMBL" id="KIP01764.1"/>
    </source>
</evidence>
<organism evidence="6 7">
    <name type="scientific">Phlebiopsis gigantea (strain 11061_1 CR5-6)</name>
    <name type="common">White-rot fungus</name>
    <name type="synonym">Peniophora gigantea</name>
    <dbReference type="NCBI Taxonomy" id="745531"/>
    <lineage>
        <taxon>Eukaryota</taxon>
        <taxon>Fungi</taxon>
        <taxon>Dikarya</taxon>
        <taxon>Basidiomycota</taxon>
        <taxon>Agaricomycotina</taxon>
        <taxon>Agaricomycetes</taxon>
        <taxon>Polyporales</taxon>
        <taxon>Phanerochaetaceae</taxon>
        <taxon>Phlebiopsis</taxon>
    </lineage>
</organism>
<dbReference type="GO" id="GO:0046872">
    <property type="term" value="F:metal ion binding"/>
    <property type="evidence" value="ECO:0007669"/>
    <property type="project" value="UniProtKB-KW"/>
</dbReference>
<dbReference type="InterPro" id="IPR039058">
    <property type="entry name" value="Yippee_fam"/>
</dbReference>
<dbReference type="HOGENOM" id="CLU_043857_6_1_1"/>
<dbReference type="EMBL" id="KN840738">
    <property type="protein sequence ID" value="KIP01764.1"/>
    <property type="molecule type" value="Genomic_DNA"/>
</dbReference>
<sequence>QDFRGDTGRAALFTEAENISLAKMSVMLMHTGAYRVQNTLCAACGESLGWKFVRASEKTEKWKEGYFILELNLL</sequence>
<evidence type="ECO:0000259" key="5">
    <source>
        <dbReference type="PROSITE" id="PS51792"/>
    </source>
</evidence>
<dbReference type="InterPro" id="IPR034751">
    <property type="entry name" value="Yippee"/>
</dbReference>
<dbReference type="InterPro" id="IPR004910">
    <property type="entry name" value="Yippee/Mis18/Cereblon"/>
</dbReference>
<evidence type="ECO:0000256" key="1">
    <source>
        <dbReference type="ARBA" id="ARBA00005613"/>
    </source>
</evidence>
<feature type="non-terminal residue" evidence="6">
    <location>
        <position position="1"/>
    </location>
</feature>
<evidence type="ECO:0000313" key="7">
    <source>
        <dbReference type="Proteomes" id="UP000053257"/>
    </source>
</evidence>
<gene>
    <name evidence="6" type="ORF">PHLGIDRAFT_49013</name>
</gene>
<evidence type="ECO:0000256" key="2">
    <source>
        <dbReference type="ARBA" id="ARBA00022723"/>
    </source>
</evidence>
<dbReference type="Pfam" id="PF03226">
    <property type="entry name" value="Yippee-Mis18"/>
    <property type="match status" value="1"/>
</dbReference>
<dbReference type="AlphaFoldDB" id="A0A0C3NB78"/>
<evidence type="ECO:0000256" key="3">
    <source>
        <dbReference type="ARBA" id="ARBA00022833"/>
    </source>
</evidence>
<dbReference type="PANTHER" id="PTHR13848">
    <property type="entry name" value="PROTEIN YIPPEE-LIKE CG15309-RELATED"/>
    <property type="match status" value="1"/>
</dbReference>
<evidence type="ECO:0000256" key="4">
    <source>
        <dbReference type="RuleBase" id="RU110713"/>
    </source>
</evidence>
<feature type="domain" description="Yippee" evidence="5">
    <location>
        <begin position="1"/>
        <end position="74"/>
    </location>
</feature>
<keyword evidence="7" id="KW-1185">Reference proteome</keyword>
<feature type="non-terminal residue" evidence="6">
    <location>
        <position position="74"/>
    </location>
</feature>
<protein>
    <recommendedName>
        <fullName evidence="4">Protein yippee-like</fullName>
    </recommendedName>
</protein>
<name>A0A0C3NB78_PHLG1</name>
<dbReference type="Proteomes" id="UP000053257">
    <property type="component" value="Unassembled WGS sequence"/>
</dbReference>
<dbReference type="PROSITE" id="PS51792">
    <property type="entry name" value="YIPPEE"/>
    <property type="match status" value="1"/>
</dbReference>
<keyword evidence="2" id="KW-0479">Metal-binding</keyword>
<proteinExistence type="inferred from homology"/>
<dbReference type="STRING" id="745531.A0A0C3NB78"/>